<dbReference type="GO" id="GO:0003987">
    <property type="term" value="F:acetate-CoA ligase activity"/>
    <property type="evidence" value="ECO:0007669"/>
    <property type="project" value="UniProtKB-UniRule"/>
</dbReference>
<evidence type="ECO:0000256" key="5">
    <source>
        <dbReference type="ARBA" id="ARBA00022840"/>
    </source>
</evidence>
<accession>U1S1M1</accession>
<feature type="domain" description="Acetyl-coenzyme A synthetase N-terminal" evidence="11">
    <location>
        <begin position="44"/>
        <end position="96"/>
    </location>
</feature>
<evidence type="ECO:0000259" key="11">
    <source>
        <dbReference type="Pfam" id="PF16177"/>
    </source>
</evidence>
<evidence type="ECO:0000256" key="1">
    <source>
        <dbReference type="ARBA" id="ARBA00006432"/>
    </source>
</evidence>
<dbReference type="NCBIfam" id="TIGR02188">
    <property type="entry name" value="Ac_CoA_lig_AcsA"/>
    <property type="match status" value="1"/>
</dbReference>
<protein>
    <recommendedName>
        <fullName evidence="2 7">Acetate--CoA ligase</fullName>
        <ecNumber evidence="2 7">6.2.1.1</ecNumber>
    </recommendedName>
</protein>
<evidence type="ECO:0000259" key="9">
    <source>
        <dbReference type="Pfam" id="PF00501"/>
    </source>
</evidence>
<dbReference type="GO" id="GO:0005829">
    <property type="term" value="C:cytosol"/>
    <property type="evidence" value="ECO:0007669"/>
    <property type="project" value="TreeGrafter"/>
</dbReference>
<dbReference type="HOGENOM" id="CLU_000022_3_6_11"/>
<dbReference type="FunFam" id="3.40.50.12780:FF:000001">
    <property type="entry name" value="Acetyl-coenzyme A synthetase"/>
    <property type="match status" value="1"/>
</dbReference>
<dbReference type="InterPro" id="IPR045851">
    <property type="entry name" value="AMP-bd_C_sf"/>
</dbReference>
<dbReference type="PANTHER" id="PTHR24095">
    <property type="entry name" value="ACETYL-COENZYME A SYNTHETASE"/>
    <property type="match status" value="1"/>
</dbReference>
<dbReference type="NCBIfam" id="NF001208">
    <property type="entry name" value="PRK00174.1"/>
    <property type="match status" value="1"/>
</dbReference>
<organism evidence="12 13">
    <name type="scientific">Actinomyces johnsonii F0542</name>
    <dbReference type="NCBI Taxonomy" id="1321818"/>
    <lineage>
        <taxon>Bacteria</taxon>
        <taxon>Bacillati</taxon>
        <taxon>Actinomycetota</taxon>
        <taxon>Actinomycetes</taxon>
        <taxon>Actinomycetales</taxon>
        <taxon>Actinomycetaceae</taxon>
        <taxon>Actinomyces</taxon>
    </lineage>
</organism>
<dbReference type="EMBL" id="AWSE01000011">
    <property type="protein sequence ID" value="ERH25793.1"/>
    <property type="molecule type" value="Genomic_DNA"/>
</dbReference>
<comment type="caution">
    <text evidence="12">The sequence shown here is derived from an EMBL/GenBank/DDBJ whole genome shotgun (WGS) entry which is preliminary data.</text>
</comment>
<evidence type="ECO:0000313" key="12">
    <source>
        <dbReference type="EMBL" id="ERH25793.1"/>
    </source>
</evidence>
<dbReference type="InterPro" id="IPR025110">
    <property type="entry name" value="AMP-bd_C"/>
</dbReference>
<keyword evidence="5" id="KW-0067">ATP-binding</keyword>
<dbReference type="PANTHER" id="PTHR24095:SF14">
    <property type="entry name" value="ACETYL-COENZYME A SYNTHETASE 1"/>
    <property type="match status" value="1"/>
</dbReference>
<dbReference type="InterPro" id="IPR042099">
    <property type="entry name" value="ANL_N_sf"/>
</dbReference>
<gene>
    <name evidence="12" type="ORF">HMPREF1979_00238</name>
</gene>
<reference evidence="12 13" key="1">
    <citation type="submission" date="2013-08" db="EMBL/GenBank/DDBJ databases">
        <authorList>
            <person name="Weinstock G."/>
            <person name="Sodergren E."/>
            <person name="Wylie T."/>
            <person name="Fulton L."/>
            <person name="Fulton R."/>
            <person name="Fronick C."/>
            <person name="O'Laughlin M."/>
            <person name="Godfrey J."/>
            <person name="Miner T."/>
            <person name="Herter B."/>
            <person name="Appelbaum E."/>
            <person name="Cordes M."/>
            <person name="Lek S."/>
            <person name="Wollam A."/>
            <person name="Pepin K.H."/>
            <person name="Palsikar V.B."/>
            <person name="Mitreva M."/>
            <person name="Wilson R.K."/>
        </authorList>
    </citation>
    <scope>NUCLEOTIDE SEQUENCE [LARGE SCALE GENOMIC DNA]</scope>
    <source>
        <strain evidence="12 13">F0542</strain>
    </source>
</reference>
<dbReference type="Gene3D" id="3.40.50.12780">
    <property type="entry name" value="N-terminal domain of ligase-like"/>
    <property type="match status" value="1"/>
</dbReference>
<dbReference type="Pfam" id="PF16177">
    <property type="entry name" value="ACAS_N"/>
    <property type="match status" value="1"/>
</dbReference>
<keyword evidence="3 12" id="KW-0436">Ligase</keyword>
<dbReference type="Gene3D" id="3.30.300.30">
    <property type="match status" value="1"/>
</dbReference>
<evidence type="ECO:0000259" key="10">
    <source>
        <dbReference type="Pfam" id="PF13193"/>
    </source>
</evidence>
<evidence type="ECO:0000256" key="4">
    <source>
        <dbReference type="ARBA" id="ARBA00022741"/>
    </source>
</evidence>
<dbReference type="AlphaFoldDB" id="U1S1M1"/>
<dbReference type="InterPro" id="IPR011904">
    <property type="entry name" value="Ac_CoA_lig"/>
</dbReference>
<dbReference type="Pfam" id="PF13193">
    <property type="entry name" value="AMP-binding_C"/>
    <property type="match status" value="1"/>
</dbReference>
<dbReference type="Pfam" id="PF00501">
    <property type="entry name" value="AMP-binding"/>
    <property type="match status" value="1"/>
</dbReference>
<dbReference type="GO" id="GO:0005524">
    <property type="term" value="F:ATP binding"/>
    <property type="evidence" value="ECO:0007669"/>
    <property type="project" value="UniProtKB-KW"/>
</dbReference>
<feature type="domain" description="AMP-dependent synthetase/ligase" evidence="9">
    <location>
        <begin position="103"/>
        <end position="490"/>
    </location>
</feature>
<dbReference type="GO" id="GO:0016208">
    <property type="term" value="F:AMP binding"/>
    <property type="evidence" value="ECO:0007669"/>
    <property type="project" value="InterPro"/>
</dbReference>
<comment type="similarity">
    <text evidence="1">Belongs to the ATP-dependent AMP-binding enzyme family.</text>
</comment>
<feature type="region of interest" description="Disordered" evidence="8">
    <location>
        <begin position="1"/>
        <end position="27"/>
    </location>
</feature>
<dbReference type="EC" id="6.2.1.1" evidence="2 7"/>
<dbReference type="PATRIC" id="fig|1321818.3.peg.191"/>
<dbReference type="GO" id="GO:0019427">
    <property type="term" value="P:acetyl-CoA biosynthetic process from acetate"/>
    <property type="evidence" value="ECO:0007669"/>
    <property type="project" value="UniProtKB-UniRule"/>
</dbReference>
<evidence type="ECO:0000313" key="13">
    <source>
        <dbReference type="Proteomes" id="UP000016536"/>
    </source>
</evidence>
<evidence type="ECO:0000256" key="8">
    <source>
        <dbReference type="SAM" id="MobiDB-lite"/>
    </source>
</evidence>
<dbReference type="InterPro" id="IPR032387">
    <property type="entry name" value="ACAS_N"/>
</dbReference>
<keyword evidence="13" id="KW-1185">Reference proteome</keyword>
<evidence type="ECO:0000256" key="2">
    <source>
        <dbReference type="ARBA" id="ARBA00013275"/>
    </source>
</evidence>
<evidence type="ECO:0000256" key="7">
    <source>
        <dbReference type="NCBIfam" id="TIGR02188"/>
    </source>
</evidence>
<dbReference type="SUPFAM" id="SSF56801">
    <property type="entry name" value="Acetyl-CoA synthetase-like"/>
    <property type="match status" value="1"/>
</dbReference>
<dbReference type="InterPro" id="IPR020845">
    <property type="entry name" value="AMP-binding_CS"/>
</dbReference>
<dbReference type="InterPro" id="IPR000873">
    <property type="entry name" value="AMP-dep_synth/lig_dom"/>
</dbReference>
<evidence type="ECO:0000256" key="6">
    <source>
        <dbReference type="ARBA" id="ARBA00022990"/>
    </source>
</evidence>
<sequence>MHKEDDMISRTVPQPPGESMEEPEETIHPDPEVVANAWVGDWRALEERAAADLEGYWAERAGELEWSRHWDTVLDESGAPFYRWFVGARTNIVSNAVDRHLTNSHRNKLALIWVGEDIEQVRTFSYFDLGREVERMANVLKAMGVGKGDVVTIYLPRIPEIFFAMLACAKIGAIHSVVFAGYSSDALSARIDDSESKVVITADGSWINGKVFPMKKIVDDAVRFSPTVQNVIVVRNTATEAVMDPIRDHWYHELCKLPIAKGRCETVQVDAEDPLFILYTSGSTGKPKAILHSHGGYQVGTYATLHDCFDVHDADRWWCTSDPGWITGHSYLVYGPLLNGATVFMYEGNPTFPYPDRWWNLIERYGINAFYTAPTAIRTLMRFGEAWVRRHDLSSLRLLGSVGEPLNPEAWRWFHHVVGADRCPIIDTWWQTETGMFQITTVPSMPQKPGAAGRPVFGQEAAVVDEEGQEVPDGVEGNLVLKRPWPSMMRTLFRDPQRYVDTYWSKYPGLYLTGDSAKRDADGWFWIIGRTDDVIKVSGHRLGTAEIESALVSHSAVTEAAAVGLPHEVKGHSVHVAVVLAVGVEPSRELEADLRQHVAASLSPIAKPESFDFPESLPKTRSGKILRRVLRARALGQDEGDLSALAEE</sequence>
<keyword evidence="6" id="KW-0007">Acetylation</keyword>
<keyword evidence="4" id="KW-0547">Nucleotide-binding</keyword>
<evidence type="ECO:0000256" key="3">
    <source>
        <dbReference type="ARBA" id="ARBA00022598"/>
    </source>
</evidence>
<proteinExistence type="inferred from homology"/>
<dbReference type="Proteomes" id="UP000016536">
    <property type="component" value="Unassembled WGS sequence"/>
</dbReference>
<feature type="domain" description="AMP-binding enzyme C-terminal" evidence="10">
    <location>
        <begin position="546"/>
        <end position="624"/>
    </location>
</feature>
<dbReference type="PROSITE" id="PS00455">
    <property type="entry name" value="AMP_BINDING"/>
    <property type="match status" value="1"/>
</dbReference>
<dbReference type="CDD" id="cd05966">
    <property type="entry name" value="ACS"/>
    <property type="match status" value="1"/>
</dbReference>
<name>U1S1M1_9ACTO</name>